<evidence type="ECO:0000256" key="2">
    <source>
        <dbReference type="ARBA" id="ARBA00004123"/>
    </source>
</evidence>
<evidence type="ECO:0000256" key="4">
    <source>
        <dbReference type="ARBA" id="ARBA00006576"/>
    </source>
</evidence>
<dbReference type="CDD" id="cd01285">
    <property type="entry name" value="nucleoside_deaminase"/>
    <property type="match status" value="1"/>
</dbReference>
<comment type="caution">
    <text evidence="18">The sequence shown here is derived from an EMBL/GenBank/DDBJ whole genome shotgun (WGS) entry which is preliminary data.</text>
</comment>
<comment type="pathway">
    <text evidence="13">Pyrimidine metabolism; UMP biosynthesis via salvage pathway; uracil from cytosine: step 1/1.</text>
</comment>
<dbReference type="SUPFAM" id="SSF53927">
    <property type="entry name" value="Cytidine deaminase-like"/>
    <property type="match status" value="1"/>
</dbReference>
<dbReference type="PANTHER" id="PTHR11079">
    <property type="entry name" value="CYTOSINE DEAMINASE FAMILY MEMBER"/>
    <property type="match status" value="1"/>
</dbReference>
<dbReference type="Pfam" id="PF00383">
    <property type="entry name" value="dCMP_cyt_deam_1"/>
    <property type="match status" value="1"/>
</dbReference>
<keyword evidence="19" id="KW-1185">Reference proteome</keyword>
<comment type="subcellular location">
    <subcellularLocation>
        <location evidence="3">Cytoplasm</location>
    </subcellularLocation>
    <subcellularLocation>
        <location evidence="2">Nucleus</location>
    </subcellularLocation>
</comment>
<dbReference type="Gene3D" id="3.40.140.10">
    <property type="entry name" value="Cytidine Deaminase, domain 2"/>
    <property type="match status" value="1"/>
</dbReference>
<keyword evidence="10" id="KW-0539">Nucleus</keyword>
<dbReference type="GO" id="GO:0008655">
    <property type="term" value="P:pyrimidine-containing compound salvage"/>
    <property type="evidence" value="ECO:0007669"/>
    <property type="project" value="TreeGrafter"/>
</dbReference>
<evidence type="ECO:0000259" key="17">
    <source>
        <dbReference type="PROSITE" id="PS51747"/>
    </source>
</evidence>
<comment type="cofactor">
    <cofactor evidence="1">
        <name>Zn(2+)</name>
        <dbReference type="ChEBI" id="CHEBI:29105"/>
    </cofactor>
</comment>
<accession>A0A1E5RGB8</accession>
<evidence type="ECO:0000256" key="10">
    <source>
        <dbReference type="ARBA" id="ARBA00023242"/>
    </source>
</evidence>
<dbReference type="STRING" id="29833.A0A1E5RGB8"/>
<name>A0A1E5RGB8_HANUV</name>
<evidence type="ECO:0000256" key="11">
    <source>
        <dbReference type="ARBA" id="ARBA00050113"/>
    </source>
</evidence>
<dbReference type="GO" id="GO:0046087">
    <property type="term" value="P:cytidine metabolic process"/>
    <property type="evidence" value="ECO:0007669"/>
    <property type="project" value="TreeGrafter"/>
</dbReference>
<dbReference type="InterPro" id="IPR016193">
    <property type="entry name" value="Cytidine_deaminase-like"/>
</dbReference>
<dbReference type="VEuPathDB" id="FungiDB:AWRI3580_g3169"/>
<dbReference type="FunFam" id="3.40.140.10:FF:000016">
    <property type="entry name" value="Cytosine deaminase"/>
    <property type="match status" value="1"/>
</dbReference>
<keyword evidence="6" id="KW-0963">Cytoplasm</keyword>
<dbReference type="OrthoDB" id="408702at2759"/>
<dbReference type="InterPro" id="IPR002125">
    <property type="entry name" value="CMP_dCMP_dom"/>
</dbReference>
<evidence type="ECO:0000256" key="15">
    <source>
        <dbReference type="ARBA" id="ARBA00074321"/>
    </source>
</evidence>
<keyword evidence="9" id="KW-0862">Zinc</keyword>
<evidence type="ECO:0000256" key="6">
    <source>
        <dbReference type="ARBA" id="ARBA00022490"/>
    </source>
</evidence>
<comment type="similarity">
    <text evidence="4">Belongs to the cytidine and deoxycytidylate deaminase family.</text>
</comment>
<proteinExistence type="inferred from homology"/>
<feature type="domain" description="CMP/dCMP-type deaminase" evidence="17">
    <location>
        <begin position="6"/>
        <end position="126"/>
    </location>
</feature>
<evidence type="ECO:0000256" key="13">
    <source>
        <dbReference type="ARBA" id="ARBA00060700"/>
    </source>
</evidence>
<dbReference type="GO" id="GO:0019858">
    <property type="term" value="P:cytosine metabolic process"/>
    <property type="evidence" value="ECO:0007669"/>
    <property type="project" value="TreeGrafter"/>
</dbReference>
<evidence type="ECO:0000256" key="9">
    <source>
        <dbReference type="ARBA" id="ARBA00022833"/>
    </source>
</evidence>
<comment type="function">
    <text evidence="12">Catalyzes the hydrolytic deamination of cytosine to uracil or 5-methylcytosine to thymine. Is involved in the pyrimidine salvage pathway, which allows the cell to utilize cytosine for pyrimidine nucleotide synthesis.</text>
</comment>
<dbReference type="EC" id="3.5.4.1" evidence="14"/>
<evidence type="ECO:0000256" key="3">
    <source>
        <dbReference type="ARBA" id="ARBA00004496"/>
    </source>
</evidence>
<evidence type="ECO:0000256" key="8">
    <source>
        <dbReference type="ARBA" id="ARBA00022801"/>
    </source>
</evidence>
<dbReference type="PANTHER" id="PTHR11079:SF190">
    <property type="entry name" value="CYTOSINE DEAMINASE"/>
    <property type="match status" value="1"/>
</dbReference>
<dbReference type="EMBL" id="LPNN01000006">
    <property type="protein sequence ID" value="OEJ85968.1"/>
    <property type="molecule type" value="Genomic_DNA"/>
</dbReference>
<gene>
    <name evidence="18" type="ORF">AWRI3580_g3169</name>
</gene>
<evidence type="ECO:0000256" key="16">
    <source>
        <dbReference type="ARBA" id="ARBA00084039"/>
    </source>
</evidence>
<evidence type="ECO:0000256" key="12">
    <source>
        <dbReference type="ARBA" id="ARBA00056232"/>
    </source>
</evidence>
<keyword evidence="7" id="KW-0479">Metal-binding</keyword>
<organism evidence="18 19">
    <name type="scientific">Hanseniaspora uvarum</name>
    <name type="common">Yeast</name>
    <name type="synonym">Kloeckera apiculata</name>
    <dbReference type="NCBI Taxonomy" id="29833"/>
    <lineage>
        <taxon>Eukaryota</taxon>
        <taxon>Fungi</taxon>
        <taxon>Dikarya</taxon>
        <taxon>Ascomycota</taxon>
        <taxon>Saccharomycotina</taxon>
        <taxon>Saccharomycetes</taxon>
        <taxon>Saccharomycodales</taxon>
        <taxon>Saccharomycodaceae</taxon>
        <taxon>Hanseniaspora</taxon>
    </lineage>
</organism>
<dbReference type="GO" id="GO:0005737">
    <property type="term" value="C:cytoplasm"/>
    <property type="evidence" value="ECO:0007669"/>
    <property type="project" value="UniProtKB-SubCell"/>
</dbReference>
<evidence type="ECO:0000256" key="14">
    <source>
        <dbReference type="ARBA" id="ARBA00066550"/>
    </source>
</evidence>
<evidence type="ECO:0000256" key="1">
    <source>
        <dbReference type="ARBA" id="ARBA00001947"/>
    </source>
</evidence>
<dbReference type="GO" id="GO:0005634">
    <property type="term" value="C:nucleus"/>
    <property type="evidence" value="ECO:0007669"/>
    <property type="project" value="UniProtKB-SubCell"/>
</dbReference>
<protein>
    <recommendedName>
        <fullName evidence="15">Cytosine deaminase</fullName>
        <ecNumber evidence="14">3.5.4.1</ecNumber>
    </recommendedName>
    <alternativeName>
        <fullName evidence="16">Cytosine aminohydrolase</fullName>
    </alternativeName>
</protein>
<evidence type="ECO:0000256" key="5">
    <source>
        <dbReference type="ARBA" id="ARBA00011738"/>
    </source>
</evidence>
<reference evidence="19" key="1">
    <citation type="journal article" date="2016" name="Genome Announc.">
        <title>Genome sequences of three species of Hanseniaspora isolated from spontaneous wine fermentations.</title>
        <authorList>
            <person name="Sternes P.R."/>
            <person name="Lee D."/>
            <person name="Kutyna D.R."/>
            <person name="Borneman A.R."/>
        </authorList>
    </citation>
    <scope>NUCLEOTIDE SEQUENCE [LARGE SCALE GENOMIC DNA]</scope>
    <source>
        <strain evidence="19">AWRI3580</strain>
    </source>
</reference>
<keyword evidence="8" id="KW-0378">Hydrolase</keyword>
<dbReference type="GO" id="GO:0008835">
    <property type="term" value="F:diaminohydroxyphosphoribosylaminopyrimidine deaminase activity"/>
    <property type="evidence" value="ECO:0007669"/>
    <property type="project" value="TreeGrafter"/>
</dbReference>
<dbReference type="Proteomes" id="UP000095358">
    <property type="component" value="Unassembled WGS sequence"/>
</dbReference>
<comment type="catalytic activity">
    <reaction evidence="11">
        <text>cytosine + H2O + H(+) = uracil + NH4(+)</text>
        <dbReference type="Rhea" id="RHEA:20605"/>
        <dbReference type="ChEBI" id="CHEBI:15377"/>
        <dbReference type="ChEBI" id="CHEBI:15378"/>
        <dbReference type="ChEBI" id="CHEBI:16040"/>
        <dbReference type="ChEBI" id="CHEBI:17568"/>
        <dbReference type="ChEBI" id="CHEBI:28938"/>
        <dbReference type="EC" id="3.5.4.1"/>
    </reaction>
</comment>
<dbReference type="GO" id="GO:0046872">
    <property type="term" value="F:metal ion binding"/>
    <property type="evidence" value="ECO:0007669"/>
    <property type="project" value="UniProtKB-KW"/>
</dbReference>
<comment type="subunit">
    <text evidence="5">Homodimer.</text>
</comment>
<sequence>MSDFVEQDKIGMDAAFEQAFISYKKENGIPIGACLINNLTHEVIGVGHNERIQKNSPTLHGETSCLENCGRLKASVYKNCTLYTTLSPCIMCTGTVLLYGIKRIVVGEDKTFEGEIELLEKRGGCEVIVTNDQRCIDIMDEFIKEKPEVWNEDIGEED</sequence>
<dbReference type="GO" id="GO:0004131">
    <property type="term" value="F:cytosine deaminase activity"/>
    <property type="evidence" value="ECO:0007669"/>
    <property type="project" value="UniProtKB-EC"/>
</dbReference>
<evidence type="ECO:0000313" key="18">
    <source>
        <dbReference type="EMBL" id="OEJ85968.1"/>
    </source>
</evidence>
<dbReference type="AlphaFoldDB" id="A0A1E5RGB8"/>
<evidence type="ECO:0000313" key="19">
    <source>
        <dbReference type="Proteomes" id="UP000095358"/>
    </source>
</evidence>
<evidence type="ECO:0000256" key="7">
    <source>
        <dbReference type="ARBA" id="ARBA00022723"/>
    </source>
</evidence>
<dbReference type="PROSITE" id="PS51747">
    <property type="entry name" value="CYT_DCMP_DEAMINASES_2"/>
    <property type="match status" value="1"/>
</dbReference>